<keyword evidence="8" id="KW-1185">Reference proteome</keyword>
<dbReference type="Gene3D" id="3.30.110.150">
    <property type="entry name" value="SepF-like protein"/>
    <property type="match status" value="1"/>
</dbReference>
<comment type="subunit">
    <text evidence="5">Homodimer. Interacts with FtsZ.</text>
</comment>
<comment type="caution">
    <text evidence="7">The sequence shown here is derived from an EMBL/GenBank/DDBJ whole genome shotgun (WGS) entry which is preliminary data.</text>
</comment>
<gene>
    <name evidence="5 7" type="primary">sepF</name>
    <name evidence="7" type="ORF">Psch_02844</name>
</gene>
<organism evidence="7 8">
    <name type="scientific">Pelotomaculum schinkii</name>
    <dbReference type="NCBI Taxonomy" id="78350"/>
    <lineage>
        <taxon>Bacteria</taxon>
        <taxon>Bacillati</taxon>
        <taxon>Bacillota</taxon>
        <taxon>Clostridia</taxon>
        <taxon>Eubacteriales</taxon>
        <taxon>Desulfotomaculaceae</taxon>
        <taxon>Pelotomaculum</taxon>
    </lineage>
</organism>
<keyword evidence="5" id="KW-0963">Cytoplasm</keyword>
<reference evidence="7 8" key="1">
    <citation type="journal article" date="2018" name="Environ. Microbiol.">
        <title>Novel energy conservation strategies and behaviour of Pelotomaculum schinkii driving syntrophic propionate catabolism.</title>
        <authorList>
            <person name="Hidalgo-Ahumada C.A.P."/>
            <person name="Nobu M.K."/>
            <person name="Narihiro T."/>
            <person name="Tamaki H."/>
            <person name="Liu W.T."/>
            <person name="Kamagata Y."/>
            <person name="Stams A.J.M."/>
            <person name="Imachi H."/>
            <person name="Sousa D.Z."/>
        </authorList>
    </citation>
    <scope>NUCLEOTIDE SEQUENCE [LARGE SCALE GENOMIC DNA]</scope>
    <source>
        <strain evidence="7 8">HH</strain>
    </source>
</reference>
<evidence type="ECO:0000256" key="1">
    <source>
        <dbReference type="ARBA" id="ARBA00022618"/>
    </source>
</evidence>
<dbReference type="GO" id="GO:0000917">
    <property type="term" value="P:division septum assembly"/>
    <property type="evidence" value="ECO:0007669"/>
    <property type="project" value="UniProtKB-KW"/>
</dbReference>
<comment type="similarity">
    <text evidence="5">Belongs to the SepF family.</text>
</comment>
<comment type="function">
    <text evidence="4 5">Cell division protein that is part of the divisome complex and is recruited early to the Z-ring. Probably stimulates Z-ring formation, perhaps through the cross-linking of FtsZ protofilaments. Its function overlaps with FtsA.</text>
</comment>
<proteinExistence type="inferred from homology"/>
<dbReference type="Proteomes" id="UP000298324">
    <property type="component" value="Unassembled WGS sequence"/>
</dbReference>
<evidence type="ECO:0000256" key="4">
    <source>
        <dbReference type="ARBA" id="ARBA00044936"/>
    </source>
</evidence>
<dbReference type="PANTHER" id="PTHR35798:SF1">
    <property type="entry name" value="CELL DIVISION PROTEIN SEPF"/>
    <property type="match status" value="1"/>
</dbReference>
<evidence type="ECO:0000313" key="7">
    <source>
        <dbReference type="EMBL" id="TEB05803.1"/>
    </source>
</evidence>
<evidence type="ECO:0000313" key="8">
    <source>
        <dbReference type="Proteomes" id="UP000298324"/>
    </source>
</evidence>
<evidence type="ECO:0000256" key="6">
    <source>
        <dbReference type="SAM" id="MobiDB-lite"/>
    </source>
</evidence>
<keyword evidence="3 5" id="KW-0131">Cell cycle</keyword>
<dbReference type="PANTHER" id="PTHR35798">
    <property type="entry name" value="CELL DIVISION PROTEIN SEPF"/>
    <property type="match status" value="1"/>
</dbReference>
<keyword evidence="2 5" id="KW-0717">Septation</keyword>
<feature type="compositionally biased region" description="Basic and acidic residues" evidence="6">
    <location>
        <begin position="23"/>
        <end position="49"/>
    </location>
</feature>
<dbReference type="GO" id="GO:0005737">
    <property type="term" value="C:cytoplasm"/>
    <property type="evidence" value="ECO:0007669"/>
    <property type="project" value="UniProtKB-SubCell"/>
</dbReference>
<comment type="subcellular location">
    <subcellularLocation>
        <location evidence="5">Cytoplasm</location>
    </subcellularLocation>
    <text evidence="5">Localizes to the division site, in a FtsZ-dependent manner.</text>
</comment>
<dbReference type="GO" id="GO:0043093">
    <property type="term" value="P:FtsZ-dependent cytokinesis"/>
    <property type="evidence" value="ECO:0007669"/>
    <property type="project" value="UniProtKB-UniRule"/>
</dbReference>
<evidence type="ECO:0000256" key="5">
    <source>
        <dbReference type="HAMAP-Rule" id="MF_01197"/>
    </source>
</evidence>
<dbReference type="InterPro" id="IPR038594">
    <property type="entry name" value="SepF-like_sf"/>
</dbReference>
<accession>A0A4Y7RAT8</accession>
<evidence type="ECO:0000256" key="2">
    <source>
        <dbReference type="ARBA" id="ARBA00023210"/>
    </source>
</evidence>
<dbReference type="HAMAP" id="MF_01197">
    <property type="entry name" value="SepF"/>
    <property type="match status" value="1"/>
</dbReference>
<dbReference type="EMBL" id="QFGA01000002">
    <property type="protein sequence ID" value="TEB05803.1"/>
    <property type="molecule type" value="Genomic_DNA"/>
</dbReference>
<dbReference type="InterPro" id="IPR023052">
    <property type="entry name" value="Cell_div_SepF"/>
</dbReference>
<feature type="region of interest" description="Disordered" evidence="6">
    <location>
        <begin position="20"/>
        <end position="53"/>
    </location>
</feature>
<evidence type="ECO:0000256" key="3">
    <source>
        <dbReference type="ARBA" id="ARBA00023306"/>
    </source>
</evidence>
<name>A0A4Y7RAT8_9FIRM</name>
<keyword evidence="1 5" id="KW-0132">Cell division</keyword>
<protein>
    <recommendedName>
        <fullName evidence="5">Cell division protein SepF</fullName>
    </recommendedName>
</protein>
<dbReference type="Pfam" id="PF04472">
    <property type="entry name" value="SepF"/>
    <property type="match status" value="1"/>
</dbReference>
<sequence length="153" mass="17605">MAVKLVDKVLGFMGFEDEDIDQEEKQNREEVQEEPGWQRKRDRGDREKSTVVSLQHAQRQVRVVVVEPRSFEEVKEITDNLKNRRPVILNLEQADAELARRVVDFVMGATYALSGSQQKVGNGVFLFVPANMDIANELKESNREKGIFSWVRS</sequence>
<dbReference type="InterPro" id="IPR007561">
    <property type="entry name" value="Cell_div_SepF/SepF-rel"/>
</dbReference>
<dbReference type="AlphaFoldDB" id="A0A4Y7RAT8"/>